<gene>
    <name evidence="1" type="ORF">NQ315_008748</name>
</gene>
<protein>
    <submittedName>
        <fullName evidence="1">Uncharacterized protein</fullName>
    </submittedName>
</protein>
<comment type="caution">
    <text evidence="1">The sequence shown here is derived from an EMBL/GenBank/DDBJ whole genome shotgun (WGS) entry which is preliminary data.</text>
</comment>
<evidence type="ECO:0000313" key="2">
    <source>
        <dbReference type="Proteomes" id="UP001159042"/>
    </source>
</evidence>
<dbReference type="PANTHER" id="PTHR33480">
    <property type="entry name" value="SET DOMAIN-CONTAINING PROTEIN-RELATED"/>
    <property type="match status" value="1"/>
</dbReference>
<sequence length="216" mass="24479">MEAHAQLNTFLDLMDLEWNIKISSNNALASLHDKKINAVELLPLTEDLVKLNNFLNSELQKAKKELSVTKAISDWSYFASVTLSKRRSGEASRLTMVKYSSRPNWTQAGTEEFRNSLSPLELQLAANLTLVQIKGKRQRIVNILLTNDVKEAIDLLIKYREEGRWGSRGAWKRSVLAIYDNPYRHSLHQLAAVDAATVECQYRFIGEGDVRSACQA</sequence>
<organism evidence="1 2">
    <name type="scientific">Exocentrus adspersus</name>
    <dbReference type="NCBI Taxonomy" id="1586481"/>
    <lineage>
        <taxon>Eukaryota</taxon>
        <taxon>Metazoa</taxon>
        <taxon>Ecdysozoa</taxon>
        <taxon>Arthropoda</taxon>
        <taxon>Hexapoda</taxon>
        <taxon>Insecta</taxon>
        <taxon>Pterygota</taxon>
        <taxon>Neoptera</taxon>
        <taxon>Endopterygota</taxon>
        <taxon>Coleoptera</taxon>
        <taxon>Polyphaga</taxon>
        <taxon>Cucujiformia</taxon>
        <taxon>Chrysomeloidea</taxon>
        <taxon>Cerambycidae</taxon>
        <taxon>Lamiinae</taxon>
        <taxon>Acanthocinini</taxon>
        <taxon>Exocentrus</taxon>
    </lineage>
</organism>
<proteinExistence type="predicted"/>
<accession>A0AAV8VGN8</accession>
<name>A0AAV8VGN8_9CUCU</name>
<keyword evidence="2" id="KW-1185">Reference proteome</keyword>
<evidence type="ECO:0000313" key="1">
    <source>
        <dbReference type="EMBL" id="KAJ8913358.1"/>
    </source>
</evidence>
<dbReference type="EMBL" id="JANEYG010000095">
    <property type="protein sequence ID" value="KAJ8913358.1"/>
    <property type="molecule type" value="Genomic_DNA"/>
</dbReference>
<dbReference type="PANTHER" id="PTHR33480:SF1">
    <property type="entry name" value="TYR RECOMBINASE DOMAIN-CONTAINING PROTEIN"/>
    <property type="match status" value="1"/>
</dbReference>
<dbReference type="AlphaFoldDB" id="A0AAV8VGN8"/>
<dbReference type="Proteomes" id="UP001159042">
    <property type="component" value="Unassembled WGS sequence"/>
</dbReference>
<reference evidence="1 2" key="1">
    <citation type="journal article" date="2023" name="Insect Mol. Biol.">
        <title>Genome sequencing provides insights into the evolution of gene families encoding plant cell wall-degrading enzymes in longhorned beetles.</title>
        <authorList>
            <person name="Shin N.R."/>
            <person name="Okamura Y."/>
            <person name="Kirsch R."/>
            <person name="Pauchet Y."/>
        </authorList>
    </citation>
    <scope>NUCLEOTIDE SEQUENCE [LARGE SCALE GENOMIC DNA]</scope>
    <source>
        <strain evidence="1">EAD_L_NR</strain>
    </source>
</reference>